<feature type="compositionally biased region" description="Acidic residues" evidence="5">
    <location>
        <begin position="1554"/>
        <end position="1565"/>
    </location>
</feature>
<keyword evidence="2" id="KW-0651">Protein splicing</keyword>
<dbReference type="SUPFAM" id="SSF55608">
    <property type="entry name" value="Homing endonucleases"/>
    <property type="match status" value="1"/>
</dbReference>
<dbReference type="InterPro" id="IPR003587">
    <property type="entry name" value="Hint_dom_N"/>
</dbReference>
<dbReference type="InterPro" id="IPR004860">
    <property type="entry name" value="LAGLIDADG_dom"/>
</dbReference>
<proteinExistence type="predicted"/>
<dbReference type="GO" id="GO:0016887">
    <property type="term" value="F:ATP hydrolysis activity"/>
    <property type="evidence" value="ECO:0007669"/>
    <property type="project" value="InterPro"/>
</dbReference>
<reference evidence="7" key="2">
    <citation type="submission" date="2021-05" db="EMBL/GenBank/DDBJ databases">
        <title>Protein family content uncovers lineage relationships and bacterial pathway maintenance mechanisms in DPANN archaea.</title>
        <authorList>
            <person name="Castelle C.J."/>
            <person name="Meheust R."/>
            <person name="Jaffe A.L."/>
            <person name="Seitz K."/>
            <person name="Gong X."/>
            <person name="Baker B.J."/>
            <person name="Banfield J.F."/>
        </authorList>
    </citation>
    <scope>NUCLEOTIDE SEQUENCE</scope>
    <source>
        <strain evidence="7">RIFCSPLOWO2_01_FULL_58_19</strain>
    </source>
</reference>
<dbReference type="GO" id="GO:0005524">
    <property type="term" value="F:ATP binding"/>
    <property type="evidence" value="ECO:0007669"/>
    <property type="project" value="InterPro"/>
</dbReference>
<keyword evidence="3 4" id="KW-0175">Coiled coil</keyword>
<evidence type="ECO:0000256" key="5">
    <source>
        <dbReference type="SAM" id="MobiDB-lite"/>
    </source>
</evidence>
<dbReference type="Pfam" id="PF13476">
    <property type="entry name" value="AAA_23"/>
    <property type="match status" value="1"/>
</dbReference>
<dbReference type="GO" id="GO:0006302">
    <property type="term" value="P:double-strand break repair"/>
    <property type="evidence" value="ECO:0007669"/>
    <property type="project" value="InterPro"/>
</dbReference>
<reference evidence="7" key="1">
    <citation type="submission" date="2021-03" db="EMBL/GenBank/DDBJ databases">
        <authorList>
            <person name="Jaffe A."/>
        </authorList>
    </citation>
    <scope>NUCLEOTIDE SEQUENCE</scope>
    <source>
        <strain evidence="7">RIFCSPLOWO2_01_FULL_58_19</strain>
    </source>
</reference>
<evidence type="ECO:0000313" key="7">
    <source>
        <dbReference type="EMBL" id="MBS3063516.1"/>
    </source>
</evidence>
<dbReference type="Gene3D" id="2.170.16.10">
    <property type="entry name" value="Hedgehog/Intein (Hint) domain"/>
    <property type="match status" value="2"/>
</dbReference>
<dbReference type="SMART" id="SM00305">
    <property type="entry name" value="HintC"/>
    <property type="match status" value="1"/>
</dbReference>
<gene>
    <name evidence="7" type="ORF">J4203_06670</name>
</gene>
<dbReference type="Pfam" id="PF14890">
    <property type="entry name" value="Intein_splicing"/>
    <property type="match status" value="1"/>
</dbReference>
<dbReference type="Gene3D" id="1.10.287.510">
    <property type="entry name" value="Helix hairpin bin"/>
    <property type="match status" value="1"/>
</dbReference>
<dbReference type="SMART" id="SM00306">
    <property type="entry name" value="HintN"/>
    <property type="match status" value="1"/>
</dbReference>
<dbReference type="Pfam" id="PF02463">
    <property type="entry name" value="SMC_N"/>
    <property type="match status" value="1"/>
</dbReference>
<evidence type="ECO:0000256" key="4">
    <source>
        <dbReference type="SAM" id="Coils"/>
    </source>
</evidence>
<evidence type="ECO:0000256" key="3">
    <source>
        <dbReference type="ARBA" id="ARBA00023054"/>
    </source>
</evidence>
<dbReference type="PROSITE" id="PS50818">
    <property type="entry name" value="INTEIN_C_TER"/>
    <property type="match status" value="1"/>
</dbReference>
<dbReference type="InterPro" id="IPR038729">
    <property type="entry name" value="Rad50/SbcC_AAA"/>
</dbReference>
<dbReference type="CDD" id="cd00081">
    <property type="entry name" value="Hint"/>
    <property type="match status" value="2"/>
</dbReference>
<dbReference type="EMBL" id="JAGVWE010000005">
    <property type="protein sequence ID" value="MBS3063516.1"/>
    <property type="molecule type" value="Genomic_DNA"/>
</dbReference>
<dbReference type="InterPro" id="IPR003586">
    <property type="entry name" value="Hint_dom_C"/>
</dbReference>
<dbReference type="InterPro" id="IPR006141">
    <property type="entry name" value="Intein_N"/>
</dbReference>
<dbReference type="Proteomes" id="UP000678237">
    <property type="component" value="Unassembled WGS sequence"/>
</dbReference>
<feature type="coiled-coil region" evidence="4">
    <location>
        <begin position="757"/>
        <end position="1016"/>
    </location>
</feature>
<dbReference type="PROSITE" id="PS50819">
    <property type="entry name" value="INTEIN_ENDONUCLEASE"/>
    <property type="match status" value="1"/>
</dbReference>
<dbReference type="InterPro" id="IPR004042">
    <property type="entry name" value="Intein_endonuc_central"/>
</dbReference>
<keyword evidence="1" id="KW-0068">Autocatalytic cleavage</keyword>
<dbReference type="InterPro" id="IPR006142">
    <property type="entry name" value="INTEIN"/>
</dbReference>
<name>A0A8T4LL31_9ARCH</name>
<protein>
    <submittedName>
        <fullName evidence="7">AAA family ATPase</fullName>
    </submittedName>
</protein>
<feature type="coiled-coil region" evidence="4">
    <location>
        <begin position="1046"/>
        <end position="1310"/>
    </location>
</feature>
<feature type="region of interest" description="Disordered" evidence="5">
    <location>
        <begin position="1545"/>
        <end position="1565"/>
    </location>
</feature>
<comment type="caution">
    <text evidence="7">The sequence shown here is derived from an EMBL/GenBank/DDBJ whole genome shotgun (WGS) entry which is preliminary data.</text>
</comment>
<dbReference type="SUPFAM" id="SSF51294">
    <property type="entry name" value="Hedgehog/intein (Hint) domain"/>
    <property type="match status" value="1"/>
</dbReference>
<organism evidence="7 8">
    <name type="scientific">Candidatus Iainarchaeum sp</name>
    <dbReference type="NCBI Taxonomy" id="3101447"/>
    <lineage>
        <taxon>Archaea</taxon>
        <taxon>Candidatus Iainarchaeota</taxon>
        <taxon>Candidatus Iainarchaeia</taxon>
        <taxon>Candidatus Iainarchaeales</taxon>
        <taxon>Candidatus Iainarchaeaceae</taxon>
        <taxon>Candidatus Iainarchaeum</taxon>
    </lineage>
</organism>
<dbReference type="InterPro" id="IPR024704">
    <property type="entry name" value="SMC"/>
</dbReference>
<evidence type="ECO:0000313" key="8">
    <source>
        <dbReference type="Proteomes" id="UP000678237"/>
    </source>
</evidence>
<dbReference type="PRINTS" id="PR00379">
    <property type="entry name" value="INTEIN"/>
</dbReference>
<dbReference type="InterPro" id="IPR003395">
    <property type="entry name" value="RecF/RecN/SMC_N"/>
</dbReference>
<dbReference type="Gene3D" id="3.40.50.300">
    <property type="entry name" value="P-loop containing nucleotide triphosphate hydrolases"/>
    <property type="match status" value="2"/>
</dbReference>
<dbReference type="SUPFAM" id="SSF52540">
    <property type="entry name" value="P-loop containing nucleoside triphosphate hydrolases"/>
    <property type="match status" value="2"/>
</dbReference>
<dbReference type="Pfam" id="PF14528">
    <property type="entry name" value="LAGLIDADG_3"/>
    <property type="match status" value="1"/>
</dbReference>
<dbReference type="GO" id="GO:0016539">
    <property type="term" value="P:intein-mediated protein splicing"/>
    <property type="evidence" value="ECO:0007669"/>
    <property type="project" value="InterPro"/>
</dbReference>
<dbReference type="PIRSF" id="PIRSF005719">
    <property type="entry name" value="SMC"/>
    <property type="match status" value="1"/>
</dbReference>
<dbReference type="SUPFAM" id="SSF75712">
    <property type="entry name" value="Rad50 coiled-coil Zn hook"/>
    <property type="match status" value="1"/>
</dbReference>
<feature type="domain" description="DOD-type homing endonuclease" evidence="6">
    <location>
        <begin position="279"/>
        <end position="413"/>
    </location>
</feature>
<dbReference type="InterPro" id="IPR027417">
    <property type="entry name" value="P-loop_NTPase"/>
</dbReference>
<sequence length="1565" mass="176364">MEMIRIARLRLKNFKSFRKANIPFHEGFTCIAGSNASGKCVVGDTKVYLSDGSAKRIDELVEAALAKSQQPEKMEDGCFTLANPENVEVACLNTCSLKMEPMPVRSFIKRTSPATLLKLTTKSGRSVTATAYHPVYSLQDGKLKALQAGELKAGTRIAVPRRLVKETPDGFFRELIEAVAEEDNLYAPNYGEYREIARKWLKENGLTQKAGAARTGIPYLALKSLLDGQAMKLAYLFRLLKAAGHEAKEIACLVPMAKGKTGAKEVVIPWHNSKKFARLLGYLFAEGRNSTNNQVWFTNGTPEIVEDYASLCRQTLGIEPFVKKYKPNAWDAILFSNPASLFLDKFGLCRGKRTKHKRLNEFFIRHASPEELAEFLNGLYCGDGYVTGNTVELTSASRELALSVQRLLLMLDIPGRLKQRTKHATNTGRSGIYWSVSVFGQENLRKFNEKIRLVHEAKRRTLESAVAEPRRIHSNVDLIPGLQGVIRETCQVLGSHPMRKTDRYPKLQAYARNLCEVSRHGLQEVIEREFAPLAVASPEKLAGLRLLAESDVLWDEIVSIEALESAEEWVYDLCIDEHHNFVADNVFVHNSNILDSILFALGATSLKMLRASRLTDLVNHDADEDYAKAELVLNENGQEIEVKRLIDKKGRGAVKLNGKKKSLDEVTAYLEELGLRASGHNIVVQGDITKIIEMNPKERRQIIDRVAGLQEFEEKKEEALKKLEKVEQKVREVGIVLKERELYLGELEKERALALKFEQLNTELKQSKATILALEIKKVKAELASAEKKRESLQKQIDRLAREKEGLAEEGRKAGEKLEELTRKLLEASQKTYSGIGREIEEKKAEARVLRERLAGLNQRLQQDSLALQQRVDQAKNLAKTAGERERELHTARDKLQGLSESLKQLQGLIEAKSKTVSAKSGALKAKEGQIEGLKARALEHKEALMGTHGEIAWAENLLASREHSIEAVEKENAALHKKLEEKGELLKRLRELEKRKDHEQALLKKEAELEKALEDISYSKNRIEGLHEEMAALQKAKTSCPVCENELTGERKDKLRAKKEREKDEFEARIQEKHALRVEIAREKDELRHTLNEIIKLRAQLEDVDELKKKLEDNRKRVLELTAELKKVDLPGLKAREKEQQHELERVERECSLAVKGLENMQESAENLAFNQLMEKFNEANAEHAERQERLLKLESELNNAREARERLGGEAKALEGQVKGFGEQRMENERALQGIEGELAEKQLEMEKSRQETGLMEQEKQRVSARVHAVAGEKGELEGRISGLERELNEFNLEQSRNEVRIVDLEEEFKPFASIELLKEAELPALRSRLPKIEAELDKIGAVNMKAIQSYEDYKKEVEDVRGKAAVLEGERKAVLEMIDKIEVKKLNVFMECFNKVSYFFGELYKSVFQKEGRLGLSDAVNPLAGGLLIQAKYKEDKMKSLDEMSGGEKSLTALAFLFAIQQYQPSPFYIFDEIDAALDKENSVRVGLMIQQVARKSQVISITHNDAVIKLADQLIGVALNKQKSSVVGLKLKGVLSAGGVLGGGEKPDEVSDEEGAEELSA</sequence>
<evidence type="ECO:0000259" key="6">
    <source>
        <dbReference type="PROSITE" id="PS50819"/>
    </source>
</evidence>
<dbReference type="GO" id="GO:0004519">
    <property type="term" value="F:endonuclease activity"/>
    <property type="evidence" value="ECO:0007669"/>
    <property type="project" value="InterPro"/>
</dbReference>
<dbReference type="PANTHER" id="PTHR43977">
    <property type="entry name" value="STRUCTURAL MAINTENANCE OF CHROMOSOMES PROTEIN 3"/>
    <property type="match status" value="1"/>
</dbReference>
<dbReference type="Gene3D" id="3.10.28.10">
    <property type="entry name" value="Homing endonucleases"/>
    <property type="match status" value="1"/>
</dbReference>
<dbReference type="InterPro" id="IPR027434">
    <property type="entry name" value="Homing_endonucl"/>
</dbReference>
<dbReference type="InterPro" id="IPR030934">
    <property type="entry name" value="Intein_C"/>
</dbReference>
<dbReference type="InterPro" id="IPR036844">
    <property type="entry name" value="Hint_dom_sf"/>
</dbReference>
<evidence type="ECO:0000256" key="2">
    <source>
        <dbReference type="ARBA" id="ARBA00023000"/>
    </source>
</evidence>
<dbReference type="NCBIfam" id="TIGR01445">
    <property type="entry name" value="intein_Nterm"/>
    <property type="match status" value="1"/>
</dbReference>
<evidence type="ECO:0000256" key="1">
    <source>
        <dbReference type="ARBA" id="ARBA00022813"/>
    </source>
</evidence>
<dbReference type="NCBIfam" id="TIGR01443">
    <property type="entry name" value="intein_Cterm"/>
    <property type="match status" value="1"/>
</dbReference>
<accession>A0A8T4LL31</accession>
<dbReference type="PROSITE" id="PS50817">
    <property type="entry name" value="INTEIN_N_TER"/>
    <property type="match status" value="1"/>
</dbReference>